<dbReference type="GO" id="GO:0003700">
    <property type="term" value="F:DNA-binding transcription factor activity"/>
    <property type="evidence" value="ECO:0007669"/>
    <property type="project" value="InterPro"/>
</dbReference>
<dbReference type="PANTHER" id="PTHR40618">
    <property type="entry name" value="B-ZIP TRANSCRIPTION FACTOR (EUROFUNG)-RELATED"/>
    <property type="match status" value="1"/>
</dbReference>
<feature type="compositionally biased region" description="Basic and acidic residues" evidence="1">
    <location>
        <begin position="26"/>
        <end position="58"/>
    </location>
</feature>
<evidence type="ECO:0000313" key="3">
    <source>
        <dbReference type="EMBL" id="KEY68869.1"/>
    </source>
</evidence>
<dbReference type="HOGENOM" id="CLU_637840_0_0_1"/>
<dbReference type="PROSITE" id="PS00036">
    <property type="entry name" value="BZIP_BASIC"/>
    <property type="match status" value="1"/>
</dbReference>
<dbReference type="CDD" id="cd14686">
    <property type="entry name" value="bZIP"/>
    <property type="match status" value="1"/>
</dbReference>
<proteinExistence type="predicted"/>
<feature type="domain" description="BZIP" evidence="2">
    <location>
        <begin position="35"/>
        <end position="49"/>
    </location>
</feature>
<dbReference type="EMBL" id="KL648556">
    <property type="protein sequence ID" value="KEY68869.1"/>
    <property type="molecule type" value="Genomic_DNA"/>
</dbReference>
<sequence>MDEQPEVAEGLGTVSERRARGRPRKPAADDAMNAKREKNRKAQQEFRRRQQFSEREQKHSLDNLEATISHIVTVFLDFADQALSSPWAQQDIALMNKLSHSISTILSAVETPAAHEAPQDDLQQSVHGFAESDTPRSDEQNPFAAPLNIKAAEISAMPAHAAHAGEDYTVSNHDKLSTLAITAPQPASPGLPAQGYANQLALDPKLRTNIFGNGWMGQTATYDIFVNPSLSKTTRLDNPLSIQIAYMSIRNGYSALLDAVDVSGAKFMRAFGVCLGQFSREELLHNLRWCLGPGRSEMDRVATLSPDYCINHVANAMTRRQIEALGIDLGDLVGDLCNADELAKLIRERTRDTDQDIFEMLVPGHSLGSEASSWHSPSPAPHRSAQVVSMKESQSQLTKIIRVSKAVLLDIISRSATCLGNGPLFRKSELDGFILAAQVAV</sequence>
<dbReference type="OrthoDB" id="3555317at2759"/>
<dbReference type="Proteomes" id="UP000028045">
    <property type="component" value="Unassembled WGS sequence"/>
</dbReference>
<gene>
    <name evidence="3" type="ORF">S7711_03805</name>
</gene>
<evidence type="ECO:0000256" key="1">
    <source>
        <dbReference type="SAM" id="MobiDB-lite"/>
    </source>
</evidence>
<reference evidence="3 4" key="1">
    <citation type="journal article" date="2014" name="BMC Genomics">
        <title>Comparative genome sequencing reveals chemotype-specific gene clusters in the toxigenic black mold Stachybotrys.</title>
        <authorList>
            <person name="Semeiks J."/>
            <person name="Borek D."/>
            <person name="Otwinowski Z."/>
            <person name="Grishin N.V."/>
        </authorList>
    </citation>
    <scope>NUCLEOTIDE SEQUENCE [LARGE SCALE GENOMIC DNA]</scope>
    <source>
        <strain evidence="4">CBS 109288 / IBT 7711</strain>
    </source>
</reference>
<name>A0A084AU90_STACB</name>
<dbReference type="AlphaFoldDB" id="A0A084AU90"/>
<organism evidence="3 4">
    <name type="scientific">Stachybotrys chartarum (strain CBS 109288 / IBT 7711)</name>
    <name type="common">Toxic black mold</name>
    <name type="synonym">Stilbospora chartarum</name>
    <dbReference type="NCBI Taxonomy" id="1280523"/>
    <lineage>
        <taxon>Eukaryota</taxon>
        <taxon>Fungi</taxon>
        <taxon>Dikarya</taxon>
        <taxon>Ascomycota</taxon>
        <taxon>Pezizomycotina</taxon>
        <taxon>Sordariomycetes</taxon>
        <taxon>Hypocreomycetidae</taxon>
        <taxon>Hypocreales</taxon>
        <taxon>Stachybotryaceae</taxon>
        <taxon>Stachybotrys</taxon>
    </lineage>
</organism>
<dbReference type="InterPro" id="IPR004827">
    <property type="entry name" value="bZIP"/>
</dbReference>
<evidence type="ECO:0000313" key="4">
    <source>
        <dbReference type="Proteomes" id="UP000028045"/>
    </source>
</evidence>
<evidence type="ECO:0000259" key="2">
    <source>
        <dbReference type="PROSITE" id="PS00036"/>
    </source>
</evidence>
<protein>
    <recommendedName>
        <fullName evidence="2">BZIP domain-containing protein</fullName>
    </recommendedName>
</protein>
<feature type="region of interest" description="Disordered" evidence="1">
    <location>
        <begin position="1"/>
        <end position="58"/>
    </location>
</feature>
<accession>A0A084AU90</accession>
<keyword evidence="4" id="KW-1185">Reference proteome</keyword>
<dbReference type="PANTHER" id="PTHR40618:SF1">
    <property type="entry name" value="B-ZIP TRANSCRIPTION FACTOR (EUROFUNG)"/>
    <property type="match status" value="1"/>
</dbReference>